<evidence type="ECO:0000313" key="4">
    <source>
        <dbReference type="Proteomes" id="UP000024635"/>
    </source>
</evidence>
<proteinExistence type="predicted"/>
<comment type="caution">
    <text evidence="3">The sequence shown here is derived from an EMBL/GenBank/DDBJ whole genome shotgun (WGS) entry which is preliminary data.</text>
</comment>
<sequence>MYFDMKISRPKRRGQTDKNRCQDLRMEVLGCLLLLDVPLVIAFDWGDFHKVAVIFFSFFGPGVILGAIAVVAYFACLRSWYESFRDEVRETHRSSHPWPPGSAKWQLQQYVNGKGPPPVEKLKKAPPPVPPPPPAPLLRPRLLEASAKNLLSPGLLVSPVPEPYSKASQLPHNSQTSLQPQTSIVAEDNMNIYTGKVPTSPIPLEVYCAPSATYVPYRVSSPHDTSGSTQHLSPGYTMVDKSQMDELDRMRLQPSPNGGNPATDFISIS</sequence>
<dbReference type="Proteomes" id="UP000024635">
    <property type="component" value="Unassembled WGS sequence"/>
</dbReference>
<keyword evidence="4" id="KW-1185">Reference proteome</keyword>
<evidence type="ECO:0000256" key="1">
    <source>
        <dbReference type="SAM" id="MobiDB-lite"/>
    </source>
</evidence>
<feature type="region of interest" description="Disordered" evidence="1">
    <location>
        <begin position="116"/>
        <end position="135"/>
    </location>
</feature>
<dbReference type="EMBL" id="JARK01001611">
    <property type="protein sequence ID" value="EYB86621.1"/>
    <property type="molecule type" value="Genomic_DNA"/>
</dbReference>
<name>A0A016S855_9BILA</name>
<gene>
    <name evidence="3" type="primary">Acey_s0275.g1032</name>
    <name evidence="3" type="ORF">Y032_0275g1032</name>
</gene>
<evidence type="ECO:0000256" key="2">
    <source>
        <dbReference type="SAM" id="Phobius"/>
    </source>
</evidence>
<keyword evidence="2" id="KW-0472">Membrane</keyword>
<reference evidence="4" key="1">
    <citation type="journal article" date="2015" name="Nat. Genet.">
        <title>The genome and transcriptome of the zoonotic hookworm Ancylostoma ceylanicum identify infection-specific gene families.</title>
        <authorList>
            <person name="Schwarz E.M."/>
            <person name="Hu Y."/>
            <person name="Antoshechkin I."/>
            <person name="Miller M.M."/>
            <person name="Sternberg P.W."/>
            <person name="Aroian R.V."/>
        </authorList>
    </citation>
    <scope>NUCLEOTIDE SEQUENCE</scope>
    <source>
        <strain evidence="4">HY135</strain>
    </source>
</reference>
<feature type="compositionally biased region" description="Polar residues" evidence="1">
    <location>
        <begin position="254"/>
        <end position="269"/>
    </location>
</feature>
<dbReference type="AlphaFoldDB" id="A0A016S855"/>
<feature type="region of interest" description="Disordered" evidence="1">
    <location>
        <begin position="250"/>
        <end position="269"/>
    </location>
</feature>
<dbReference type="OrthoDB" id="5824386at2759"/>
<accession>A0A016S855</accession>
<keyword evidence="2" id="KW-1133">Transmembrane helix</keyword>
<feature type="transmembrane region" description="Helical" evidence="2">
    <location>
        <begin position="52"/>
        <end position="75"/>
    </location>
</feature>
<keyword evidence="2" id="KW-0812">Transmembrane</keyword>
<organism evidence="3 4">
    <name type="scientific">Ancylostoma ceylanicum</name>
    <dbReference type="NCBI Taxonomy" id="53326"/>
    <lineage>
        <taxon>Eukaryota</taxon>
        <taxon>Metazoa</taxon>
        <taxon>Ecdysozoa</taxon>
        <taxon>Nematoda</taxon>
        <taxon>Chromadorea</taxon>
        <taxon>Rhabditida</taxon>
        <taxon>Rhabditina</taxon>
        <taxon>Rhabditomorpha</taxon>
        <taxon>Strongyloidea</taxon>
        <taxon>Ancylostomatidae</taxon>
        <taxon>Ancylostomatinae</taxon>
        <taxon>Ancylostoma</taxon>
    </lineage>
</organism>
<evidence type="ECO:0000313" key="3">
    <source>
        <dbReference type="EMBL" id="EYB86621.1"/>
    </source>
</evidence>
<protein>
    <submittedName>
        <fullName evidence="3">Uncharacterized protein</fullName>
    </submittedName>
</protein>